<gene>
    <name evidence="1" type="ORF">BEL07_28940</name>
</gene>
<proteinExistence type="predicted"/>
<evidence type="ECO:0000313" key="1">
    <source>
        <dbReference type="EMBL" id="OFJ50321.1"/>
    </source>
</evidence>
<accession>A0A1E8PVU2</accession>
<reference evidence="1 2" key="1">
    <citation type="submission" date="2016-09" db="EMBL/GenBank/DDBJ databases">
        <title>genome sequence of Mycobacterium sp. 739 SCH.</title>
        <authorList>
            <person name="Greninger A.L."/>
            <person name="Qin X."/>
            <person name="Jerome K."/>
            <person name="Vora S."/>
            <person name="Quinn K."/>
        </authorList>
    </citation>
    <scope>NUCLEOTIDE SEQUENCE [LARGE SCALE GENOMIC DNA]</scope>
    <source>
        <strain evidence="1 2">SCH</strain>
    </source>
</reference>
<evidence type="ECO:0000313" key="2">
    <source>
        <dbReference type="Proteomes" id="UP000178953"/>
    </source>
</evidence>
<dbReference type="AlphaFoldDB" id="A0A1E8PVU2"/>
<comment type="caution">
    <text evidence="1">The sequence shown here is derived from an EMBL/GenBank/DDBJ whole genome shotgun (WGS) entry which is preliminary data.</text>
</comment>
<sequence length="76" mass="8148">MSASGPLGNVRATFEDALLLALTEGRLPLHDSAFGSRTRDALQRIVHQHPEASPTLVADAYDAFDLDEGATRDEVA</sequence>
<protein>
    <submittedName>
        <fullName evidence="1">Uncharacterized protein</fullName>
    </submittedName>
</protein>
<dbReference type="OrthoDB" id="4732697at2"/>
<organism evidence="1 2">
    <name type="scientific">Mycolicibacterium grossiae</name>
    <dbReference type="NCBI Taxonomy" id="1552759"/>
    <lineage>
        <taxon>Bacteria</taxon>
        <taxon>Bacillati</taxon>
        <taxon>Actinomycetota</taxon>
        <taxon>Actinomycetes</taxon>
        <taxon>Mycobacteriales</taxon>
        <taxon>Mycobacteriaceae</taxon>
        <taxon>Mycolicibacterium</taxon>
    </lineage>
</organism>
<keyword evidence="2" id="KW-1185">Reference proteome</keyword>
<dbReference type="RefSeq" id="WP_070356447.1">
    <property type="nucleotide sequence ID" value="NZ_CP043474.1"/>
</dbReference>
<dbReference type="Proteomes" id="UP000178953">
    <property type="component" value="Unassembled WGS sequence"/>
</dbReference>
<dbReference type="EMBL" id="MCHX01000160">
    <property type="protein sequence ID" value="OFJ50321.1"/>
    <property type="molecule type" value="Genomic_DNA"/>
</dbReference>
<name>A0A1E8PVU2_9MYCO</name>